<protein>
    <submittedName>
        <fullName evidence="2">Retrovirus-related Pol polyprotein from transposon 297 family</fullName>
    </submittedName>
</protein>
<accession>A0A151RHM5</accession>
<dbReference type="PANTHER" id="PTHR34072">
    <property type="entry name" value="ENZYMATIC POLYPROTEIN-RELATED"/>
    <property type="match status" value="1"/>
</dbReference>
<organism evidence="2 3">
    <name type="scientific">Cajanus cajan</name>
    <name type="common">Pigeon pea</name>
    <name type="synonym">Cajanus indicus</name>
    <dbReference type="NCBI Taxonomy" id="3821"/>
    <lineage>
        <taxon>Eukaryota</taxon>
        <taxon>Viridiplantae</taxon>
        <taxon>Streptophyta</taxon>
        <taxon>Embryophyta</taxon>
        <taxon>Tracheophyta</taxon>
        <taxon>Spermatophyta</taxon>
        <taxon>Magnoliopsida</taxon>
        <taxon>eudicotyledons</taxon>
        <taxon>Gunneridae</taxon>
        <taxon>Pentapetalae</taxon>
        <taxon>rosids</taxon>
        <taxon>fabids</taxon>
        <taxon>Fabales</taxon>
        <taxon>Fabaceae</taxon>
        <taxon>Papilionoideae</taxon>
        <taxon>50 kb inversion clade</taxon>
        <taxon>NPAAA clade</taxon>
        <taxon>indigoferoid/millettioid clade</taxon>
        <taxon>Phaseoleae</taxon>
        <taxon>Cajanus</taxon>
    </lineage>
</organism>
<gene>
    <name evidence="2" type="ORF">KK1_036580</name>
</gene>
<reference evidence="2" key="1">
    <citation type="journal article" date="2012" name="Nat. Biotechnol.">
        <title>Draft genome sequence of pigeonpea (Cajanus cajan), an orphan legume crop of resource-poor farmers.</title>
        <authorList>
            <person name="Varshney R.K."/>
            <person name="Chen W."/>
            <person name="Li Y."/>
            <person name="Bharti A.K."/>
            <person name="Saxena R.K."/>
            <person name="Schlueter J.A."/>
            <person name="Donoghue M.T."/>
            <person name="Azam S."/>
            <person name="Fan G."/>
            <person name="Whaley A.M."/>
            <person name="Farmer A.D."/>
            <person name="Sheridan J."/>
            <person name="Iwata A."/>
            <person name="Tuteja R."/>
            <person name="Penmetsa R.V."/>
            <person name="Wu W."/>
            <person name="Upadhyaya H.D."/>
            <person name="Yang S.P."/>
            <person name="Shah T."/>
            <person name="Saxena K.B."/>
            <person name="Michael T."/>
            <person name="McCombie W.R."/>
            <person name="Yang B."/>
            <person name="Zhang G."/>
            <person name="Yang H."/>
            <person name="Wang J."/>
            <person name="Spillane C."/>
            <person name="Cook D.R."/>
            <person name="May G.D."/>
            <person name="Xu X."/>
            <person name="Jackson S.A."/>
        </authorList>
    </citation>
    <scope>NUCLEOTIDE SEQUENCE [LARGE SCALE GENOMIC DNA]</scope>
</reference>
<dbReference type="Pfam" id="PF17919">
    <property type="entry name" value="RT_RNaseH_2"/>
    <property type="match status" value="1"/>
</dbReference>
<dbReference type="SUPFAM" id="SSF56672">
    <property type="entry name" value="DNA/RNA polymerases"/>
    <property type="match status" value="1"/>
</dbReference>
<name>A0A151RHM5_CAJCA</name>
<dbReference type="PANTHER" id="PTHR34072:SF50">
    <property type="entry name" value="NUCLEOTIDYLTRANSFERASE, RIBONUCLEASE H"/>
    <property type="match status" value="1"/>
</dbReference>
<dbReference type="Gene3D" id="3.10.20.370">
    <property type="match status" value="1"/>
</dbReference>
<proteinExistence type="predicted"/>
<dbReference type="Proteomes" id="UP000075243">
    <property type="component" value="Unassembled WGS sequence"/>
</dbReference>
<dbReference type="Gramene" id="C.cajan_31994.t">
    <property type="protein sequence ID" value="C.cajan_31994.t"/>
    <property type="gene ID" value="C.cajan_31994"/>
</dbReference>
<dbReference type="CDD" id="cd09274">
    <property type="entry name" value="RNase_HI_RT_Ty3"/>
    <property type="match status" value="1"/>
</dbReference>
<evidence type="ECO:0000313" key="3">
    <source>
        <dbReference type="Proteomes" id="UP000075243"/>
    </source>
</evidence>
<dbReference type="STRING" id="3821.A0A151RHM5"/>
<sequence>MVDWHTPTSLKSLYGFLEAQRAFDSLKTSMMEASVLALPNFSKPFIIQTDASGTTMGVVLVQDFHLIAYFSKVFCPRMAKASAYIRELHAVTSAVKCWRQYLLGSSFIIQTDQKSLKELLTQVIQTPEQQYYLAKLLGYDYEIQYKPGKLNVVADALSRSTGPVVGEL</sequence>
<dbReference type="InterPro" id="IPR043502">
    <property type="entry name" value="DNA/RNA_pol_sf"/>
</dbReference>
<feature type="domain" description="Reverse transcriptase/retrotransposon-derived protein RNase H-like" evidence="1">
    <location>
        <begin position="18"/>
        <end position="109"/>
    </location>
</feature>
<evidence type="ECO:0000259" key="1">
    <source>
        <dbReference type="Pfam" id="PF17919"/>
    </source>
</evidence>
<dbReference type="EMBL" id="KQ483739">
    <property type="protein sequence ID" value="KYP42018.1"/>
    <property type="molecule type" value="Genomic_DNA"/>
</dbReference>
<dbReference type="InterPro" id="IPR041577">
    <property type="entry name" value="RT_RNaseH_2"/>
</dbReference>
<dbReference type="AlphaFoldDB" id="A0A151RHM5"/>
<evidence type="ECO:0000313" key="2">
    <source>
        <dbReference type="EMBL" id="KYP42018.1"/>
    </source>
</evidence>
<keyword evidence="3" id="KW-1185">Reference proteome</keyword>